<dbReference type="PANTHER" id="PTHR30026">
    <property type="entry name" value="OUTER MEMBRANE PROTEIN TOLC"/>
    <property type="match status" value="1"/>
</dbReference>
<keyword evidence="6" id="KW-0472">Membrane</keyword>
<gene>
    <name evidence="9" type="ORF">ACFQ4C_20995</name>
</gene>
<reference evidence="10" key="1">
    <citation type="journal article" date="2019" name="Int. J. Syst. Evol. Microbiol.">
        <title>The Global Catalogue of Microorganisms (GCM) 10K type strain sequencing project: providing services to taxonomists for standard genome sequencing and annotation.</title>
        <authorList>
            <consortium name="The Broad Institute Genomics Platform"/>
            <consortium name="The Broad Institute Genome Sequencing Center for Infectious Disease"/>
            <person name="Wu L."/>
            <person name="Ma J."/>
        </authorList>
    </citation>
    <scope>NUCLEOTIDE SEQUENCE [LARGE SCALE GENOMIC DNA]</scope>
    <source>
        <strain evidence="10">CCUG 55608</strain>
    </source>
</reference>
<keyword evidence="8" id="KW-0175">Coiled coil</keyword>
<dbReference type="InterPro" id="IPR051906">
    <property type="entry name" value="TolC-like"/>
</dbReference>
<evidence type="ECO:0000256" key="6">
    <source>
        <dbReference type="ARBA" id="ARBA00023136"/>
    </source>
</evidence>
<protein>
    <submittedName>
        <fullName evidence="9">TolC family protein</fullName>
    </submittedName>
</protein>
<evidence type="ECO:0000256" key="4">
    <source>
        <dbReference type="ARBA" id="ARBA00022452"/>
    </source>
</evidence>
<dbReference type="Gene3D" id="1.20.1600.10">
    <property type="entry name" value="Outer membrane efflux proteins (OEP)"/>
    <property type="match status" value="1"/>
</dbReference>
<evidence type="ECO:0000256" key="7">
    <source>
        <dbReference type="ARBA" id="ARBA00023237"/>
    </source>
</evidence>
<proteinExistence type="inferred from homology"/>
<evidence type="ECO:0000256" key="8">
    <source>
        <dbReference type="SAM" id="Coils"/>
    </source>
</evidence>
<evidence type="ECO:0000256" key="2">
    <source>
        <dbReference type="ARBA" id="ARBA00007613"/>
    </source>
</evidence>
<evidence type="ECO:0000313" key="9">
    <source>
        <dbReference type="EMBL" id="MFD1143618.1"/>
    </source>
</evidence>
<keyword evidence="10" id="KW-1185">Reference proteome</keyword>
<keyword evidence="3" id="KW-0813">Transport</keyword>
<comment type="similarity">
    <text evidence="2">Belongs to the outer membrane factor (OMF) (TC 1.B.17) family.</text>
</comment>
<evidence type="ECO:0000256" key="1">
    <source>
        <dbReference type="ARBA" id="ARBA00004442"/>
    </source>
</evidence>
<comment type="caution">
    <text evidence="9">The sequence shown here is derived from an EMBL/GenBank/DDBJ whole genome shotgun (WGS) entry which is preliminary data.</text>
</comment>
<keyword evidence="7" id="KW-0998">Cell outer membrane</keyword>
<evidence type="ECO:0000256" key="5">
    <source>
        <dbReference type="ARBA" id="ARBA00022692"/>
    </source>
</evidence>
<dbReference type="RefSeq" id="WP_379884490.1">
    <property type="nucleotide sequence ID" value="NZ_JBHTLP010000016.1"/>
</dbReference>
<sequence>MSSSLYLEDMLTGIKQYCCILTVWVGCWANLVQAQHPTPNRLTLTQAMELARANYPSLRSKLATIRAAEADQRSVHQSFLPQAGVQAQLLNATSNQVRGAYVSNGGLLLPISGVRTDEFSGKAAWTSGTSVVIDWEAITFGRRQARRNQAQLAIQQAQADYEGEVFTHQVKVCDAYLLALNAQKSVALQTVNLERAQALRTIIRASTEGGLRPGIDSAVANTEVARARLQVLESQQMAQQQVLRLTELVGQPNPVVELDSLGFYDQLPMLALSPTTGSLHPQLRAFQKGLEVSQANLDGLRATALPSISLLGSLQGRGSGIGKSPQADGTFSIDPTLGAGLGLRSFNYIVGVTAIWRPSDLLRTKYALTAQRERINALQQQYNQQTLALKTADQNATLQLELAQLRAQQAPLQLDAARQAYGQAQARYESGLDNILTLTQATALLNRAEVDQALTTNSVWRALLLRAATAGDLDSFLQQLPR</sequence>
<dbReference type="SUPFAM" id="SSF56954">
    <property type="entry name" value="Outer membrane efflux proteins (OEP)"/>
    <property type="match status" value="1"/>
</dbReference>
<accession>A0ABW3Q7J7</accession>
<organism evidence="9 10">
    <name type="scientific">Larkinella insperata</name>
    <dbReference type="NCBI Taxonomy" id="332158"/>
    <lineage>
        <taxon>Bacteria</taxon>
        <taxon>Pseudomonadati</taxon>
        <taxon>Bacteroidota</taxon>
        <taxon>Cytophagia</taxon>
        <taxon>Cytophagales</taxon>
        <taxon>Spirosomataceae</taxon>
        <taxon>Larkinella</taxon>
    </lineage>
</organism>
<evidence type="ECO:0000256" key="3">
    <source>
        <dbReference type="ARBA" id="ARBA00022448"/>
    </source>
</evidence>
<evidence type="ECO:0000313" key="10">
    <source>
        <dbReference type="Proteomes" id="UP001597116"/>
    </source>
</evidence>
<keyword evidence="5" id="KW-0812">Transmembrane</keyword>
<dbReference type="Pfam" id="PF02321">
    <property type="entry name" value="OEP"/>
    <property type="match status" value="2"/>
</dbReference>
<dbReference type="EMBL" id="JBHTLP010000016">
    <property type="protein sequence ID" value="MFD1143618.1"/>
    <property type="molecule type" value="Genomic_DNA"/>
</dbReference>
<dbReference type="InterPro" id="IPR003423">
    <property type="entry name" value="OMP_efflux"/>
</dbReference>
<feature type="coiled-coil region" evidence="8">
    <location>
        <begin position="368"/>
        <end position="408"/>
    </location>
</feature>
<keyword evidence="4" id="KW-1134">Transmembrane beta strand</keyword>
<comment type="subcellular location">
    <subcellularLocation>
        <location evidence="1">Cell outer membrane</location>
    </subcellularLocation>
</comment>
<name>A0ABW3Q7J7_9BACT</name>
<dbReference type="Proteomes" id="UP001597116">
    <property type="component" value="Unassembled WGS sequence"/>
</dbReference>
<dbReference type="PANTHER" id="PTHR30026:SF20">
    <property type="entry name" value="OUTER MEMBRANE PROTEIN TOLC"/>
    <property type="match status" value="1"/>
</dbReference>